<dbReference type="OrthoDB" id="13547at2"/>
<sequence>MTTPTEPIAPPTPLERFLATLDIVHREGTHLLWSLQRLFGAGEPDADWVRMLESRPEDAERLEAFVSRFGRMQDTIGDKLLPRWLAALSERPASMIENLRRAERLGVLDSAEAWIAARNLRNRLVHEYQTDPETFAQDLRLAEDAAHLLLRTYDRLREDAHRRLDVAPDRLPPALDVKV</sequence>
<dbReference type="EMBL" id="LZDH01000056">
    <property type="protein sequence ID" value="OBS30318.1"/>
    <property type="molecule type" value="Genomic_DNA"/>
</dbReference>
<dbReference type="RefSeq" id="WP_068608650.1">
    <property type="nucleotide sequence ID" value="NZ_LZDH01000056.1"/>
</dbReference>
<gene>
    <name evidence="1" type="ORF">A9O67_04550</name>
</gene>
<evidence type="ECO:0008006" key="3">
    <source>
        <dbReference type="Google" id="ProtNLM"/>
    </source>
</evidence>
<reference evidence="1 2" key="1">
    <citation type="submission" date="2016-06" db="EMBL/GenBank/DDBJ databases">
        <title>Genome sequence of Tepidimonas fonticaldi PL17.</title>
        <authorList>
            <person name="Pinnaka A.K."/>
        </authorList>
    </citation>
    <scope>NUCLEOTIDE SEQUENCE [LARGE SCALE GENOMIC DNA]</scope>
    <source>
        <strain evidence="1 2">PL17</strain>
    </source>
</reference>
<organism evidence="1 2">
    <name type="scientific">Tepidimonas fonticaldi</name>
    <dbReference type="NCBI Taxonomy" id="1101373"/>
    <lineage>
        <taxon>Bacteria</taxon>
        <taxon>Pseudomonadati</taxon>
        <taxon>Pseudomonadota</taxon>
        <taxon>Betaproteobacteria</taxon>
        <taxon>Burkholderiales</taxon>
        <taxon>Tepidimonas</taxon>
    </lineage>
</organism>
<dbReference type="Proteomes" id="UP000091969">
    <property type="component" value="Unassembled WGS sequence"/>
</dbReference>
<proteinExistence type="predicted"/>
<keyword evidence="2" id="KW-1185">Reference proteome</keyword>
<accession>A0A1A6DTX8</accession>
<evidence type="ECO:0000313" key="1">
    <source>
        <dbReference type="EMBL" id="OBS30318.1"/>
    </source>
</evidence>
<dbReference type="Gene3D" id="1.20.120.330">
    <property type="entry name" value="Nucleotidyltransferases domain 2"/>
    <property type="match status" value="1"/>
</dbReference>
<name>A0A1A6DTX8_9BURK</name>
<protein>
    <recommendedName>
        <fullName evidence="3">DUF86 domain-containing protein</fullName>
    </recommendedName>
</protein>
<comment type="caution">
    <text evidence="1">The sequence shown here is derived from an EMBL/GenBank/DDBJ whole genome shotgun (WGS) entry which is preliminary data.</text>
</comment>
<dbReference type="SUPFAM" id="SSF81593">
    <property type="entry name" value="Nucleotidyltransferase substrate binding subunit/domain"/>
    <property type="match status" value="1"/>
</dbReference>
<evidence type="ECO:0000313" key="2">
    <source>
        <dbReference type="Proteomes" id="UP000091969"/>
    </source>
</evidence>
<dbReference type="STRING" id="1101373.A9O67_04550"/>
<dbReference type="AlphaFoldDB" id="A0A1A6DTX8"/>